<name>A0ACC2SKF0_9FUNG</name>
<dbReference type="EMBL" id="QTSX02004987">
    <property type="protein sequence ID" value="KAJ9062874.1"/>
    <property type="molecule type" value="Genomic_DNA"/>
</dbReference>
<gene>
    <name evidence="1" type="ORF">DSO57_1005996</name>
</gene>
<comment type="caution">
    <text evidence="1">The sequence shown here is derived from an EMBL/GenBank/DDBJ whole genome shotgun (WGS) entry which is preliminary data.</text>
</comment>
<reference evidence="1" key="1">
    <citation type="submission" date="2022-04" db="EMBL/GenBank/DDBJ databases">
        <title>Genome of the entomopathogenic fungus Entomophthora muscae.</title>
        <authorList>
            <person name="Elya C."/>
            <person name="Lovett B.R."/>
            <person name="Lee E."/>
            <person name="Macias A.M."/>
            <person name="Hajek A.E."/>
            <person name="De Bivort B.L."/>
            <person name="Kasson M.T."/>
            <person name="De Fine Licht H.H."/>
            <person name="Stajich J.E."/>
        </authorList>
    </citation>
    <scope>NUCLEOTIDE SEQUENCE</scope>
    <source>
        <strain evidence="1">Berkeley</strain>
    </source>
</reference>
<evidence type="ECO:0000313" key="1">
    <source>
        <dbReference type="EMBL" id="KAJ9062874.1"/>
    </source>
</evidence>
<dbReference type="Proteomes" id="UP001165960">
    <property type="component" value="Unassembled WGS sequence"/>
</dbReference>
<organism evidence="1 2">
    <name type="scientific">Entomophthora muscae</name>
    <dbReference type="NCBI Taxonomy" id="34485"/>
    <lineage>
        <taxon>Eukaryota</taxon>
        <taxon>Fungi</taxon>
        <taxon>Fungi incertae sedis</taxon>
        <taxon>Zoopagomycota</taxon>
        <taxon>Entomophthoromycotina</taxon>
        <taxon>Entomophthoromycetes</taxon>
        <taxon>Entomophthorales</taxon>
        <taxon>Entomophthoraceae</taxon>
        <taxon>Entomophthora</taxon>
    </lineage>
</organism>
<keyword evidence="2" id="KW-1185">Reference proteome</keyword>
<sequence>MYKFPEKYIPVKKDIIHFLETNTDYEDGSYGPLFVRLAWHASGTFVNGHNIPGGICTGLLSIANNDPANAGLHIAVEKLKPIYEKHNWITHSDLYTLAGAVAVEKLGGPVIPWKPGRTDIKDKNLCPAHGRLPDASQGSQHVKEVFCEAMRFFYSRNSCPCGVPCSWSLSHRPLRVRRKMGAQPHQVLKPILYSAYSAEVEKAQVGWP</sequence>
<accession>A0ACC2SKF0</accession>
<evidence type="ECO:0000313" key="2">
    <source>
        <dbReference type="Proteomes" id="UP001165960"/>
    </source>
</evidence>
<protein>
    <submittedName>
        <fullName evidence="1">Uncharacterized protein</fullName>
    </submittedName>
</protein>
<proteinExistence type="predicted"/>